<dbReference type="InterPro" id="IPR026350">
    <property type="entry name" value="GxxExxY"/>
</dbReference>
<comment type="caution">
    <text evidence="1">The sequence shown here is derived from an EMBL/GenBank/DDBJ whole genome shotgun (WGS) entry which is preliminary data.</text>
</comment>
<accession>A0A4R7RP13</accession>
<organism evidence="1 2">
    <name type="scientific">Prosthecobacter fusiformis</name>
    <dbReference type="NCBI Taxonomy" id="48464"/>
    <lineage>
        <taxon>Bacteria</taxon>
        <taxon>Pseudomonadati</taxon>
        <taxon>Verrucomicrobiota</taxon>
        <taxon>Verrucomicrobiia</taxon>
        <taxon>Verrucomicrobiales</taxon>
        <taxon>Verrucomicrobiaceae</taxon>
        <taxon>Prosthecobacter</taxon>
    </lineage>
</organism>
<gene>
    <name evidence="1" type="ORF">EI77_03426</name>
</gene>
<dbReference type="Pfam" id="PF13366">
    <property type="entry name" value="PDDEXK_3"/>
    <property type="match status" value="1"/>
</dbReference>
<proteinExistence type="predicted"/>
<evidence type="ECO:0000313" key="2">
    <source>
        <dbReference type="Proteomes" id="UP000295662"/>
    </source>
</evidence>
<dbReference type="EMBL" id="SOCA01000007">
    <property type="protein sequence ID" value="TDU67224.1"/>
    <property type="molecule type" value="Genomic_DNA"/>
</dbReference>
<reference evidence="1 2" key="1">
    <citation type="submission" date="2019-03" db="EMBL/GenBank/DDBJ databases">
        <title>Genomic Encyclopedia of Archaeal and Bacterial Type Strains, Phase II (KMG-II): from individual species to whole genera.</title>
        <authorList>
            <person name="Goeker M."/>
        </authorList>
    </citation>
    <scope>NUCLEOTIDE SEQUENCE [LARGE SCALE GENOMIC DNA]</scope>
    <source>
        <strain evidence="1 2">ATCC 25309</strain>
    </source>
</reference>
<evidence type="ECO:0000313" key="1">
    <source>
        <dbReference type="EMBL" id="TDU67224.1"/>
    </source>
</evidence>
<dbReference type="Proteomes" id="UP000295662">
    <property type="component" value="Unassembled WGS sequence"/>
</dbReference>
<keyword evidence="2" id="KW-1185">Reference proteome</keyword>
<dbReference type="RefSeq" id="WP_166647308.1">
    <property type="nucleotide sequence ID" value="NZ_SOCA01000007.1"/>
</dbReference>
<dbReference type="NCBIfam" id="TIGR04256">
    <property type="entry name" value="GxxExxY"/>
    <property type="match status" value="1"/>
</dbReference>
<name>A0A4R7RP13_9BACT</name>
<dbReference type="AlphaFoldDB" id="A0A4R7RP13"/>
<sequence length="289" mass="33233">MNNGKKMFGKRWQERSYLLPNIFLPELRMPIHRSISTTRITQKEFKQISHEVMEHVFAIHNEFGRFFDERVYKLELANRMGGVALEPSVTVTHGNFSKTYFIDALVHGSALFEFKTADSIHARHRGQTINYLLLCDLAHGKIANMRTERVQHEFVNCHQRLENLRHPEIIDTEWRGQTSACEAMRDMVNALISDWGSGLEIGLYEEALTHALGGEERVHIPVPVFSSKGHIAHQSMRLASPEVAFKITALPERTDIFEAHTRKLLQHTSLAAVQWINITHQTVTFTTIR</sequence>
<protein>
    <submittedName>
        <fullName evidence="1">GxxExxY protein</fullName>
    </submittedName>
</protein>